<evidence type="ECO:0000313" key="3">
    <source>
        <dbReference type="Proteomes" id="UP000252519"/>
    </source>
</evidence>
<dbReference type="AlphaFoldDB" id="A0A368EW71"/>
<accession>A0A368EW71</accession>
<evidence type="ECO:0000256" key="1">
    <source>
        <dbReference type="SAM" id="SignalP"/>
    </source>
</evidence>
<reference evidence="2 3" key="1">
    <citation type="submission" date="2014-10" db="EMBL/GenBank/DDBJ databases">
        <title>Draft genome of the hookworm Ancylostoma caninum.</title>
        <authorList>
            <person name="Mitreva M."/>
        </authorList>
    </citation>
    <scope>NUCLEOTIDE SEQUENCE [LARGE SCALE GENOMIC DNA]</scope>
    <source>
        <strain evidence="2 3">Baltimore</strain>
    </source>
</reference>
<comment type="caution">
    <text evidence="2">The sequence shown here is derived from an EMBL/GenBank/DDBJ whole genome shotgun (WGS) entry which is preliminary data.</text>
</comment>
<dbReference type="Proteomes" id="UP000252519">
    <property type="component" value="Unassembled WGS sequence"/>
</dbReference>
<protein>
    <recommendedName>
        <fullName evidence="4">SCP domain-containing protein</fullName>
    </recommendedName>
</protein>
<evidence type="ECO:0000313" key="2">
    <source>
        <dbReference type="EMBL" id="RCN23942.1"/>
    </source>
</evidence>
<sequence>MTSLTGLLACAFCFLSLTYSAEASSQEVPECKHLGTKAIPAHHIRQKLAVEVMTYTCELEERAHSYVLTTGPVPQFGNDVVYLSGENLNLKKVVSEWRDKLRNVRAYPLLTQHH</sequence>
<proteinExistence type="predicted"/>
<keyword evidence="3" id="KW-1185">Reference proteome</keyword>
<organism evidence="2 3">
    <name type="scientific">Ancylostoma caninum</name>
    <name type="common">Dog hookworm</name>
    <dbReference type="NCBI Taxonomy" id="29170"/>
    <lineage>
        <taxon>Eukaryota</taxon>
        <taxon>Metazoa</taxon>
        <taxon>Ecdysozoa</taxon>
        <taxon>Nematoda</taxon>
        <taxon>Chromadorea</taxon>
        <taxon>Rhabditida</taxon>
        <taxon>Rhabditina</taxon>
        <taxon>Rhabditomorpha</taxon>
        <taxon>Strongyloidea</taxon>
        <taxon>Ancylostomatidae</taxon>
        <taxon>Ancylostomatinae</taxon>
        <taxon>Ancylostoma</taxon>
    </lineage>
</organism>
<gene>
    <name evidence="2" type="ORF">ANCCAN_30369</name>
</gene>
<feature type="chain" id="PRO_5016570205" description="SCP domain-containing protein" evidence="1">
    <location>
        <begin position="24"/>
        <end position="114"/>
    </location>
</feature>
<feature type="signal peptide" evidence="1">
    <location>
        <begin position="1"/>
        <end position="23"/>
    </location>
</feature>
<name>A0A368EW71_ANCCA</name>
<evidence type="ECO:0008006" key="4">
    <source>
        <dbReference type="Google" id="ProtNLM"/>
    </source>
</evidence>
<dbReference type="EMBL" id="JOJR01024592">
    <property type="protein sequence ID" value="RCN23942.1"/>
    <property type="molecule type" value="Genomic_DNA"/>
</dbReference>
<keyword evidence="1" id="KW-0732">Signal</keyword>